<evidence type="ECO:0008006" key="2">
    <source>
        <dbReference type="Google" id="ProtNLM"/>
    </source>
</evidence>
<protein>
    <recommendedName>
        <fullName evidence="2">Transposase DDE domain-containing protein</fullName>
    </recommendedName>
</protein>
<proteinExistence type="predicted"/>
<sequence>MWKKTDDKVTVPIIKEAKQRYPLINQCSFDKNYYSKANIIELNKHLNQVILPKKGRCNQEEKAWQESDIFAEARRQHSGVEACINNLEIRGLNRCLSYGRDGFKRHVALSIVATNLHRIGLLLQRKELARLRRDERRKNQRLAA</sequence>
<accession>A0A3B0ZN98</accession>
<dbReference type="EMBL" id="UOFP01000236">
    <property type="protein sequence ID" value="VAW88807.1"/>
    <property type="molecule type" value="Genomic_DNA"/>
</dbReference>
<reference evidence="1" key="1">
    <citation type="submission" date="2018-06" db="EMBL/GenBank/DDBJ databases">
        <authorList>
            <person name="Zhirakovskaya E."/>
        </authorList>
    </citation>
    <scope>NUCLEOTIDE SEQUENCE</scope>
</reference>
<organism evidence="1">
    <name type="scientific">hydrothermal vent metagenome</name>
    <dbReference type="NCBI Taxonomy" id="652676"/>
    <lineage>
        <taxon>unclassified sequences</taxon>
        <taxon>metagenomes</taxon>
        <taxon>ecological metagenomes</taxon>
    </lineage>
</organism>
<dbReference type="AlphaFoldDB" id="A0A3B0ZN98"/>
<name>A0A3B0ZN98_9ZZZZ</name>
<gene>
    <name evidence="1" type="ORF">MNBD_GAMMA18-2220</name>
</gene>
<evidence type="ECO:0000313" key="1">
    <source>
        <dbReference type="EMBL" id="VAW88807.1"/>
    </source>
</evidence>